<gene>
    <name evidence="2" type="ORF">FU658_13015</name>
</gene>
<dbReference type="AlphaFoldDB" id="A0A5C8KJU0"/>
<dbReference type="OrthoDB" id="6057456at2"/>
<reference evidence="2 3" key="1">
    <citation type="submission" date="2019-08" db="EMBL/GenBank/DDBJ databases">
        <authorList>
            <person name="Karlyshev A.V."/>
        </authorList>
    </citation>
    <scope>NUCLEOTIDE SEQUENCE [LARGE SCALE GENOMIC DNA]</scope>
    <source>
        <strain evidence="2 3">Alg18-2.2</strain>
    </source>
</reference>
<evidence type="ECO:0000313" key="3">
    <source>
        <dbReference type="Proteomes" id="UP000321248"/>
    </source>
</evidence>
<accession>A0A5C8KJU0</accession>
<keyword evidence="3" id="KW-1185">Reference proteome</keyword>
<protein>
    <submittedName>
        <fullName evidence="2">Uncharacterized protein</fullName>
    </submittedName>
</protein>
<sequence>MKLNLIAATSIIAAGAMMSGNANAERAVGHIQEIRSAVAAEFEARGGVSPQAIGDLDTGFNPIEPCRVADSRFSLDGAYAAAETRNIVIDTSDLSFQGGNPEGCDIPADASSVALNIVAVRPAADGFLTAFPGGTDRPASSTVNFAANQIIANGAIMAMGDGVDVYMHRAGDVVVDVTGYFADLAANELDCFTTENAGQLAEAGEIFVGFTFCDAGYSAVGGACDQNSTMPMLGAGTFSDFGAHICVFDNEAGTDATAWVDVACCRVQPESAE</sequence>
<dbReference type="Proteomes" id="UP000321248">
    <property type="component" value="Unassembled WGS sequence"/>
</dbReference>
<feature type="chain" id="PRO_5022904209" evidence="1">
    <location>
        <begin position="25"/>
        <end position="273"/>
    </location>
</feature>
<keyword evidence="1" id="KW-0732">Signal</keyword>
<comment type="caution">
    <text evidence="2">The sequence shown here is derived from an EMBL/GenBank/DDBJ whole genome shotgun (WGS) entry which is preliminary data.</text>
</comment>
<proteinExistence type="predicted"/>
<dbReference type="EMBL" id="VRTS01000010">
    <property type="protein sequence ID" value="TXK59858.1"/>
    <property type="molecule type" value="Genomic_DNA"/>
</dbReference>
<evidence type="ECO:0000313" key="2">
    <source>
        <dbReference type="EMBL" id="TXK59858.1"/>
    </source>
</evidence>
<evidence type="ECO:0000256" key="1">
    <source>
        <dbReference type="SAM" id="SignalP"/>
    </source>
</evidence>
<organism evidence="2 3">
    <name type="scientific">Alkalisalibacterium limincola</name>
    <dbReference type="NCBI Taxonomy" id="2699169"/>
    <lineage>
        <taxon>Bacteria</taxon>
        <taxon>Pseudomonadati</taxon>
        <taxon>Pseudomonadota</taxon>
        <taxon>Gammaproteobacteria</taxon>
        <taxon>Lysobacterales</taxon>
        <taxon>Lysobacteraceae</taxon>
        <taxon>Alkalisalibacterium</taxon>
    </lineage>
</organism>
<name>A0A5C8KJU0_9GAMM</name>
<feature type="signal peptide" evidence="1">
    <location>
        <begin position="1"/>
        <end position="24"/>
    </location>
</feature>
<dbReference type="RefSeq" id="WP_147892472.1">
    <property type="nucleotide sequence ID" value="NZ_VRTS01000010.1"/>
</dbReference>